<evidence type="ECO:0000259" key="2">
    <source>
        <dbReference type="Pfam" id="PF13581"/>
    </source>
</evidence>
<keyword evidence="1" id="KW-0723">Serine/threonine-protein kinase</keyword>
<dbReference type="EMBL" id="JBHMEI010000064">
    <property type="protein sequence ID" value="MFB9207785.1"/>
    <property type="molecule type" value="Genomic_DNA"/>
</dbReference>
<organism evidence="3 4">
    <name type="scientific">Nonomuraea spiralis</name>
    <dbReference type="NCBI Taxonomy" id="46182"/>
    <lineage>
        <taxon>Bacteria</taxon>
        <taxon>Bacillati</taxon>
        <taxon>Actinomycetota</taxon>
        <taxon>Actinomycetes</taxon>
        <taxon>Streptosporangiales</taxon>
        <taxon>Streptosporangiaceae</taxon>
        <taxon>Nonomuraea</taxon>
    </lineage>
</organism>
<dbReference type="InterPro" id="IPR003594">
    <property type="entry name" value="HATPase_dom"/>
</dbReference>
<dbReference type="Proteomes" id="UP001589647">
    <property type="component" value="Unassembled WGS sequence"/>
</dbReference>
<gene>
    <name evidence="3" type="ORF">ACFFV7_41845</name>
</gene>
<dbReference type="Pfam" id="PF13581">
    <property type="entry name" value="HATPase_c_2"/>
    <property type="match status" value="1"/>
</dbReference>
<evidence type="ECO:0000313" key="3">
    <source>
        <dbReference type="EMBL" id="MFB9207785.1"/>
    </source>
</evidence>
<dbReference type="SUPFAM" id="SSF55874">
    <property type="entry name" value="ATPase domain of HSP90 chaperone/DNA topoisomerase II/histidine kinase"/>
    <property type="match status" value="1"/>
</dbReference>
<dbReference type="PANTHER" id="PTHR35526:SF3">
    <property type="entry name" value="ANTI-SIGMA-F FACTOR RSBW"/>
    <property type="match status" value="1"/>
</dbReference>
<protein>
    <submittedName>
        <fullName evidence="3">ATP-binding protein</fullName>
    </submittedName>
</protein>
<keyword evidence="3" id="KW-0547">Nucleotide-binding</keyword>
<dbReference type="InterPro" id="IPR036890">
    <property type="entry name" value="HATPase_C_sf"/>
</dbReference>
<dbReference type="PANTHER" id="PTHR35526">
    <property type="entry name" value="ANTI-SIGMA-F FACTOR RSBW-RELATED"/>
    <property type="match status" value="1"/>
</dbReference>
<dbReference type="InterPro" id="IPR050267">
    <property type="entry name" value="Anti-sigma-factor_SerPK"/>
</dbReference>
<dbReference type="Gene3D" id="3.30.565.10">
    <property type="entry name" value="Histidine kinase-like ATPase, C-terminal domain"/>
    <property type="match status" value="1"/>
</dbReference>
<proteinExistence type="predicted"/>
<evidence type="ECO:0000256" key="1">
    <source>
        <dbReference type="ARBA" id="ARBA00022527"/>
    </source>
</evidence>
<reference evidence="3 4" key="1">
    <citation type="submission" date="2024-09" db="EMBL/GenBank/DDBJ databases">
        <authorList>
            <person name="Sun Q."/>
            <person name="Mori K."/>
        </authorList>
    </citation>
    <scope>NUCLEOTIDE SEQUENCE [LARGE SCALE GENOMIC DNA]</scope>
    <source>
        <strain evidence="3 4">CCM 3426</strain>
    </source>
</reference>
<keyword evidence="4" id="KW-1185">Reference proteome</keyword>
<accession>A0ABV5IV52</accession>
<keyword evidence="1" id="KW-0418">Kinase</keyword>
<feature type="domain" description="Histidine kinase/HSP90-like ATPase" evidence="2">
    <location>
        <begin position="17"/>
        <end position="126"/>
    </location>
</feature>
<dbReference type="RefSeq" id="WP_189653759.1">
    <property type="nucleotide sequence ID" value="NZ_BMRC01000047.1"/>
</dbReference>
<keyword evidence="3" id="KW-0067">ATP-binding</keyword>
<sequence>MSEPASGAAATWPISRDLAGLRRLVHRHALEAGLAPDRGDDLALAANEAVTNVLNHAGGAGWVRIWTDDDFLTVDVGDHAGRLRPDACPDVRPLPGPGGYGLWVMRHLCDEFAINRTTGSSQVRLRVKRPRPVGGVRGPGRGAG</sequence>
<keyword evidence="1" id="KW-0808">Transferase</keyword>
<dbReference type="GO" id="GO:0005524">
    <property type="term" value="F:ATP binding"/>
    <property type="evidence" value="ECO:0007669"/>
    <property type="project" value="UniProtKB-KW"/>
</dbReference>
<dbReference type="CDD" id="cd16936">
    <property type="entry name" value="HATPase_RsbW-like"/>
    <property type="match status" value="1"/>
</dbReference>
<name>A0ABV5IV52_9ACTN</name>
<comment type="caution">
    <text evidence="3">The sequence shown here is derived from an EMBL/GenBank/DDBJ whole genome shotgun (WGS) entry which is preliminary data.</text>
</comment>
<evidence type="ECO:0000313" key="4">
    <source>
        <dbReference type="Proteomes" id="UP001589647"/>
    </source>
</evidence>